<gene>
    <name evidence="2" type="ORF">KM295_11020</name>
</gene>
<keyword evidence="3" id="KW-1185">Reference proteome</keyword>
<evidence type="ECO:0000259" key="1">
    <source>
        <dbReference type="PROSITE" id="PS51734"/>
    </source>
</evidence>
<sequence length="221" mass="24665">MGVLEDKARARLFYKYLSRVYDRVNPFIWNEEMRDEALEWFGIESGDRVLDVGCGTGFATEGLLEYTDDVWGLDQSAHQLERAFSKFGKRGPVQFYRGDAERLPFADDTFDAYWSSGSIEYWPDPVAALREARRVTKPGGPVLVVGPDYPKTTLFGALADAIMLFYDENEADRMFAEAGFEAFEHRIQQRAPGTPRAITTIARVPEAGPAEGDGSALGESS</sequence>
<proteinExistence type="predicted"/>
<dbReference type="SUPFAM" id="SSF53335">
    <property type="entry name" value="S-adenosyl-L-methionine-dependent methyltransferases"/>
    <property type="match status" value="1"/>
</dbReference>
<keyword evidence="2" id="KW-0808">Transferase</keyword>
<dbReference type="InterPro" id="IPR031164">
    <property type="entry name" value="SAM_MPBQ_MSBQ_MT"/>
</dbReference>
<evidence type="ECO:0000313" key="3">
    <source>
        <dbReference type="Proteomes" id="UP001139494"/>
    </source>
</evidence>
<comment type="caution">
    <text evidence="2">The sequence shown here is derived from an EMBL/GenBank/DDBJ whole genome shotgun (WGS) entry which is preliminary data.</text>
</comment>
<reference evidence="2" key="1">
    <citation type="journal article" date="2023" name="Front. Microbiol.">
        <title>Genomic-based phylogenetic and metabolic analyses of the genus Natronomonas, and description of Natronomonas aquatica sp. nov.</title>
        <authorList>
            <person name="Garcia-Roldan A."/>
            <person name="Duran-Viseras A."/>
            <person name="de la Haba R.R."/>
            <person name="Corral P."/>
            <person name="Sanchez-Porro C."/>
            <person name="Ventosa A."/>
        </authorList>
    </citation>
    <scope>NUCLEOTIDE SEQUENCE</scope>
    <source>
        <strain evidence="2">F2-12</strain>
    </source>
</reference>
<dbReference type="PROSITE" id="PS51734">
    <property type="entry name" value="SAM_MPBQ_MSBQ_MT"/>
    <property type="match status" value="1"/>
</dbReference>
<dbReference type="EMBL" id="JAHLKM010000015">
    <property type="protein sequence ID" value="MCQ4334005.1"/>
    <property type="molecule type" value="Genomic_DNA"/>
</dbReference>
<dbReference type="InterPro" id="IPR013216">
    <property type="entry name" value="Methyltransf_11"/>
</dbReference>
<dbReference type="GO" id="GO:0032259">
    <property type="term" value="P:methylation"/>
    <property type="evidence" value="ECO:0007669"/>
    <property type="project" value="UniProtKB-KW"/>
</dbReference>
<dbReference type="InterPro" id="IPR044649">
    <property type="entry name" value="MPBQ/MSBQ_MT"/>
</dbReference>
<dbReference type="CDD" id="cd02440">
    <property type="entry name" value="AdoMet_MTases"/>
    <property type="match status" value="1"/>
</dbReference>
<keyword evidence="2" id="KW-0489">Methyltransferase</keyword>
<dbReference type="Pfam" id="PF08241">
    <property type="entry name" value="Methyltransf_11"/>
    <property type="match status" value="1"/>
</dbReference>
<protein>
    <submittedName>
        <fullName evidence="2">Methyltransferase domain-containing protein</fullName>
    </submittedName>
</protein>
<accession>A0A9R1CU14</accession>
<dbReference type="PANTHER" id="PTHR44516">
    <property type="entry name" value="2-METHYL-6-PHYTYL-1,4-HYDROQUINONE METHYLTRANSFERASE, CHLOROPLASTIC"/>
    <property type="match status" value="1"/>
</dbReference>
<feature type="domain" description="MPBQ/MBSQ family SAM-binding methyltransferase profile" evidence="1">
    <location>
        <begin position="2"/>
        <end position="203"/>
    </location>
</feature>
<dbReference type="PANTHER" id="PTHR44516:SF11">
    <property type="entry name" value="2-METHYL-6-PHYTYL-1,4-HYDROQUINONE METHYLTRANSFERASE 2, CHLOROPLASTIC"/>
    <property type="match status" value="1"/>
</dbReference>
<dbReference type="AlphaFoldDB" id="A0A9R1CU14"/>
<name>A0A9R1CU14_9EURY</name>
<organism evidence="2 3">
    <name type="scientific">Natronomonas aquatica</name>
    <dbReference type="NCBI Taxonomy" id="2841590"/>
    <lineage>
        <taxon>Archaea</taxon>
        <taxon>Methanobacteriati</taxon>
        <taxon>Methanobacteriota</taxon>
        <taxon>Stenosarchaea group</taxon>
        <taxon>Halobacteria</taxon>
        <taxon>Halobacteriales</taxon>
        <taxon>Natronomonadaceae</taxon>
        <taxon>Natronomonas</taxon>
    </lineage>
</organism>
<dbReference type="RefSeq" id="WP_256030033.1">
    <property type="nucleotide sequence ID" value="NZ_JAHLKM010000015.1"/>
</dbReference>
<evidence type="ECO:0000313" key="2">
    <source>
        <dbReference type="EMBL" id="MCQ4334005.1"/>
    </source>
</evidence>
<dbReference type="Gene3D" id="3.40.50.150">
    <property type="entry name" value="Vaccinia Virus protein VP39"/>
    <property type="match status" value="1"/>
</dbReference>
<dbReference type="InterPro" id="IPR029063">
    <property type="entry name" value="SAM-dependent_MTases_sf"/>
</dbReference>
<dbReference type="GO" id="GO:0051741">
    <property type="term" value="F:2-methyl-6-phytyl-1,4-benzoquinone methyltransferase activity"/>
    <property type="evidence" value="ECO:0007669"/>
    <property type="project" value="InterPro"/>
</dbReference>
<dbReference type="Proteomes" id="UP001139494">
    <property type="component" value="Unassembled WGS sequence"/>
</dbReference>